<dbReference type="EMBL" id="HG917868">
    <property type="protein sequence ID" value="CDM68093.1"/>
    <property type="molecule type" value="Genomic_DNA"/>
</dbReference>
<keyword evidence="2 3" id="KW-1133">Transmembrane helix</keyword>
<accession>W6RUT9</accession>
<dbReference type="PANTHER" id="PTHR37815">
    <property type="entry name" value="UPF0397 PROTEIN BC_2624-RELATED"/>
    <property type="match status" value="1"/>
</dbReference>
<proteinExistence type="predicted"/>
<evidence type="ECO:0000256" key="2">
    <source>
        <dbReference type="ARBA" id="ARBA00022989"/>
    </source>
</evidence>
<evidence type="ECO:0000256" key="1">
    <source>
        <dbReference type="ARBA" id="ARBA00022692"/>
    </source>
</evidence>
<feature type="transmembrane region" description="Helical" evidence="3">
    <location>
        <begin position="163"/>
        <end position="181"/>
    </location>
</feature>
<dbReference type="GO" id="GO:0016020">
    <property type="term" value="C:membrane"/>
    <property type="evidence" value="ECO:0007669"/>
    <property type="project" value="InterPro"/>
</dbReference>
<feature type="transmembrane region" description="Helical" evidence="3">
    <location>
        <begin position="12"/>
        <end position="32"/>
    </location>
</feature>
<keyword evidence="1 3" id="KW-0812">Transmembrane</keyword>
<dbReference type="Pfam" id="PF07155">
    <property type="entry name" value="ECF-ribofla_trS"/>
    <property type="match status" value="1"/>
</dbReference>
<dbReference type="RefSeq" id="WP_044036936.1">
    <property type="nucleotide sequence ID" value="NZ_HG917868.1"/>
</dbReference>
<keyword evidence="5" id="KW-1185">Reference proteome</keyword>
<feature type="transmembrane region" description="Helical" evidence="3">
    <location>
        <begin position="90"/>
        <end position="106"/>
    </location>
</feature>
<dbReference type="PANTHER" id="PTHR37815:SF3">
    <property type="entry name" value="UPF0397 PROTEIN SPR0429"/>
    <property type="match status" value="1"/>
</dbReference>
<dbReference type="InterPro" id="IPR009825">
    <property type="entry name" value="ECF_substrate-spec-like"/>
</dbReference>
<dbReference type="STRING" id="1216932.CM240_0929"/>
<dbReference type="AlphaFoldDB" id="W6RUT9"/>
<gene>
    <name evidence="4" type="ORF">CM240_0929</name>
</gene>
<dbReference type="KEGG" id="clt:CM240_0929"/>
<dbReference type="eggNOG" id="COG4720">
    <property type="taxonomic scope" value="Bacteria"/>
</dbReference>
<evidence type="ECO:0000313" key="5">
    <source>
        <dbReference type="Proteomes" id="UP000019426"/>
    </source>
</evidence>
<dbReference type="Proteomes" id="UP000019426">
    <property type="component" value="Chromosome M2/40_rep1"/>
</dbReference>
<protein>
    <submittedName>
        <fullName evidence="4">Putative membrane protein</fullName>
    </submittedName>
</protein>
<sequence>MENRIARKGKTYDLVLTGIFAALIFVVTYATHFPFPTMGIGPKILVHLGDAALYLSVIMIGTRRGTIAAAIGMGLFDILSPYIIWAPVTIIAKAGMAFIAGLFINGNKREGKSVKFNIIGSIIAGIYMIVMYWIGGAIITILTTKNVGIVASLIANTEGIPGNIIQVVLGIVVAVPLGAAINKVKKR</sequence>
<dbReference type="HOGENOM" id="CLU_084705_0_0_9"/>
<dbReference type="PATRIC" id="fig|1216932.3.peg.915"/>
<organism evidence="4 5">
    <name type="scientific">Clostridium bornimense</name>
    <dbReference type="NCBI Taxonomy" id="1216932"/>
    <lineage>
        <taxon>Bacteria</taxon>
        <taxon>Bacillati</taxon>
        <taxon>Bacillota</taxon>
        <taxon>Clostridia</taxon>
        <taxon>Eubacteriales</taxon>
        <taxon>Clostridiaceae</taxon>
        <taxon>Clostridium</taxon>
    </lineage>
</organism>
<reference evidence="4 5" key="1">
    <citation type="submission" date="2013-11" db="EMBL/GenBank/DDBJ databases">
        <title>Complete genome sequence of Clostridum sp. M2/40.</title>
        <authorList>
            <person name="Wibberg D."/>
            <person name="Puehler A."/>
            <person name="Schlueter A."/>
        </authorList>
    </citation>
    <scope>NUCLEOTIDE SEQUENCE [LARGE SCALE GENOMIC DNA]</scope>
    <source>
        <strain evidence="5">M2/40</strain>
    </source>
</reference>
<name>W6RUT9_9CLOT</name>
<feature type="transmembrane region" description="Helical" evidence="3">
    <location>
        <begin position="118"/>
        <end position="143"/>
    </location>
</feature>
<evidence type="ECO:0000313" key="4">
    <source>
        <dbReference type="EMBL" id="CDM68093.1"/>
    </source>
</evidence>
<dbReference type="Gene3D" id="1.10.1760.20">
    <property type="match status" value="1"/>
</dbReference>
<keyword evidence="3" id="KW-0472">Membrane</keyword>
<evidence type="ECO:0000256" key="3">
    <source>
        <dbReference type="SAM" id="Phobius"/>
    </source>
</evidence>